<protein>
    <submittedName>
        <fullName evidence="2">Uncharacterized protein</fullName>
    </submittedName>
</protein>
<keyword evidence="1" id="KW-1133">Transmembrane helix</keyword>
<organism evidence="2 3">
    <name type="scientific">Fraxinus pennsylvanica</name>
    <dbReference type="NCBI Taxonomy" id="56036"/>
    <lineage>
        <taxon>Eukaryota</taxon>
        <taxon>Viridiplantae</taxon>
        <taxon>Streptophyta</taxon>
        <taxon>Embryophyta</taxon>
        <taxon>Tracheophyta</taxon>
        <taxon>Spermatophyta</taxon>
        <taxon>Magnoliopsida</taxon>
        <taxon>eudicotyledons</taxon>
        <taxon>Gunneridae</taxon>
        <taxon>Pentapetalae</taxon>
        <taxon>asterids</taxon>
        <taxon>lamiids</taxon>
        <taxon>Lamiales</taxon>
        <taxon>Oleaceae</taxon>
        <taxon>Oleeae</taxon>
        <taxon>Fraxinus</taxon>
    </lineage>
</organism>
<proteinExistence type="predicted"/>
<reference evidence="2" key="1">
    <citation type="submission" date="2023-05" db="EMBL/GenBank/DDBJ databases">
        <authorList>
            <person name="Huff M."/>
        </authorList>
    </citation>
    <scope>NUCLEOTIDE SEQUENCE</scope>
</reference>
<evidence type="ECO:0000313" key="3">
    <source>
        <dbReference type="Proteomes" id="UP000834106"/>
    </source>
</evidence>
<keyword evidence="1" id="KW-0812">Transmembrane</keyword>
<sequence>MEQYYHTFRVVEVSDDAFSESPHAGFCKTGIFTAALSISFSSSSSRRNVANWPSKDLAAANHARTIARSMPPRKEVEFACLVTVNFEDETSASSPRQMLHLTKYWGMPILFLSSVVFSLGHIVVAYRTSCRTRRKLSFRGVDPGSVPSCKIALWLSKVPRSPTPSSGKTFRSDSEIRRKAPGLARYEGELPVRLLADIDSLFITWTKLSTVGRVVAAFERPGCGLISRPCRKDWEENQLPNPYKLDNQAPLNVEGWDEAFHEIGKLLYETVLTPQNAELLLKAVEQLPCPCPSKICSIYSFQTSKYKTTCNIWLCPSST</sequence>
<dbReference type="AlphaFoldDB" id="A0AAD1ZCD2"/>
<feature type="transmembrane region" description="Helical" evidence="1">
    <location>
        <begin position="104"/>
        <end position="126"/>
    </location>
</feature>
<gene>
    <name evidence="2" type="ORF">FPE_LOCUS14652</name>
</gene>
<keyword evidence="3" id="KW-1185">Reference proteome</keyword>
<keyword evidence="1" id="KW-0472">Membrane</keyword>
<name>A0AAD1ZCD2_9LAMI</name>
<dbReference type="EMBL" id="OU503044">
    <property type="protein sequence ID" value="CAI9767222.1"/>
    <property type="molecule type" value="Genomic_DNA"/>
</dbReference>
<accession>A0AAD1ZCD2</accession>
<dbReference type="Proteomes" id="UP000834106">
    <property type="component" value="Chromosome 9"/>
</dbReference>
<evidence type="ECO:0000313" key="2">
    <source>
        <dbReference type="EMBL" id="CAI9767222.1"/>
    </source>
</evidence>
<evidence type="ECO:0000256" key="1">
    <source>
        <dbReference type="SAM" id="Phobius"/>
    </source>
</evidence>